<evidence type="ECO:0000256" key="1">
    <source>
        <dbReference type="SAM" id="Phobius"/>
    </source>
</evidence>
<keyword evidence="1" id="KW-0812">Transmembrane</keyword>
<keyword evidence="1" id="KW-0472">Membrane</keyword>
<protein>
    <submittedName>
        <fullName evidence="2">Uncharacterized protein</fullName>
    </submittedName>
</protein>
<feature type="transmembrane region" description="Helical" evidence="1">
    <location>
        <begin position="15"/>
        <end position="34"/>
    </location>
</feature>
<evidence type="ECO:0000313" key="2">
    <source>
        <dbReference type="EMBL" id="CAF1409557.1"/>
    </source>
</evidence>
<comment type="caution">
    <text evidence="2">The sequence shown here is derived from an EMBL/GenBank/DDBJ whole genome shotgun (WGS) entry which is preliminary data.</text>
</comment>
<keyword evidence="1" id="KW-1133">Transmembrane helix</keyword>
<dbReference type="Proteomes" id="UP000663852">
    <property type="component" value="Unassembled WGS sequence"/>
</dbReference>
<proteinExistence type="predicted"/>
<feature type="transmembrane region" description="Helical" evidence="1">
    <location>
        <begin position="169"/>
        <end position="191"/>
    </location>
</feature>
<gene>
    <name evidence="2" type="ORF">EDS130_LOCUS36618</name>
</gene>
<reference evidence="2" key="1">
    <citation type="submission" date="2021-02" db="EMBL/GenBank/DDBJ databases">
        <authorList>
            <person name="Nowell W R."/>
        </authorList>
    </citation>
    <scope>NUCLEOTIDE SEQUENCE</scope>
</reference>
<feature type="transmembrane region" description="Helical" evidence="1">
    <location>
        <begin position="55"/>
        <end position="79"/>
    </location>
</feature>
<feature type="transmembrane region" description="Helical" evidence="1">
    <location>
        <begin position="125"/>
        <end position="149"/>
    </location>
</feature>
<accession>A0A815LW67</accession>
<dbReference type="EMBL" id="CAJNOJ010000344">
    <property type="protein sequence ID" value="CAF1409557.1"/>
    <property type="molecule type" value="Genomic_DNA"/>
</dbReference>
<evidence type="ECO:0000313" key="3">
    <source>
        <dbReference type="Proteomes" id="UP000663852"/>
    </source>
</evidence>
<feature type="transmembrane region" description="Helical" evidence="1">
    <location>
        <begin position="91"/>
        <end position="113"/>
    </location>
</feature>
<organism evidence="2 3">
    <name type="scientific">Adineta ricciae</name>
    <name type="common">Rotifer</name>
    <dbReference type="NCBI Taxonomy" id="249248"/>
    <lineage>
        <taxon>Eukaryota</taxon>
        <taxon>Metazoa</taxon>
        <taxon>Spiralia</taxon>
        <taxon>Gnathifera</taxon>
        <taxon>Rotifera</taxon>
        <taxon>Eurotatoria</taxon>
        <taxon>Bdelloidea</taxon>
        <taxon>Adinetida</taxon>
        <taxon>Adinetidae</taxon>
        <taxon>Adineta</taxon>
    </lineage>
</organism>
<sequence length="208" mass="23793">MAITAASIWDWSLPVLPFTSIITLIVALFADRLLDSQGMMDRPFFEIPIARRSSTHVCFLVGIFLLLPQIIAIIIGRFQFLVKTQSMINRIILSIFHVSTLIPLVFFLLVAIVKRSRHSDGYQMGVYGIFTSISLYCFLHTILICYLYIRRSNAPQHEKHLDSLAQRYCRIYCCLLSVYLFFGLCASILATSKGKTTLFCRNENNNTH</sequence>
<name>A0A815LW67_ADIRI</name>
<dbReference type="AlphaFoldDB" id="A0A815LW67"/>